<evidence type="ECO:0000313" key="3">
    <source>
        <dbReference type="WBParaSite" id="nOo.2.0.1.t04063-RA"/>
    </source>
</evidence>
<protein>
    <submittedName>
        <fullName evidence="3">COMM domain-containing protein</fullName>
    </submittedName>
</protein>
<evidence type="ECO:0000313" key="2">
    <source>
        <dbReference type="Proteomes" id="UP000271087"/>
    </source>
</evidence>
<keyword evidence="2" id="KW-1185">Reference proteome</keyword>
<evidence type="ECO:0000313" key="1">
    <source>
        <dbReference type="EMBL" id="VDK71595.1"/>
    </source>
</evidence>
<accession>A0A182E7R6</accession>
<reference evidence="3" key="1">
    <citation type="submission" date="2016-06" db="UniProtKB">
        <authorList>
            <consortium name="WormBaseParasite"/>
        </authorList>
    </citation>
    <scope>IDENTIFICATION</scope>
</reference>
<dbReference type="STRING" id="42157.A0A182E7R6"/>
<gene>
    <name evidence="1" type="ORF">NOO_LOCUS4063</name>
</gene>
<dbReference type="WBParaSite" id="nOo.2.0.1.t04063-RA">
    <property type="protein sequence ID" value="nOo.2.0.1.t04063-RA"/>
    <property type="gene ID" value="nOo.2.0.1.g04063"/>
</dbReference>
<dbReference type="EMBL" id="UYRW01000859">
    <property type="protein sequence ID" value="VDK71595.1"/>
    <property type="molecule type" value="Genomic_DNA"/>
</dbReference>
<name>A0A182E7R6_ONCOC</name>
<dbReference type="Proteomes" id="UP000271087">
    <property type="component" value="Unassembled WGS sequence"/>
</dbReference>
<proteinExistence type="predicted"/>
<reference evidence="1 2" key="2">
    <citation type="submission" date="2018-08" db="EMBL/GenBank/DDBJ databases">
        <authorList>
            <person name="Laetsch R D."/>
            <person name="Stevens L."/>
            <person name="Kumar S."/>
            <person name="Blaxter L. M."/>
        </authorList>
    </citation>
    <scope>NUCLEOTIDE SEQUENCE [LARGE SCALE GENOMIC DNA]</scope>
</reference>
<dbReference type="OrthoDB" id="77522at2759"/>
<dbReference type="AlphaFoldDB" id="A0A182E7R6"/>
<sequence>MKLLPDGVEGIVEKITQLGSTKFIQISQHLLERIPDIVDFADVLNVEERERLLGSLQTDPASELAVFLTISELWKNIAYYQPKLQPLLESLKEAGFDAEMRSTIVKIWSESGLTVSDRLRNISFSGRSNVRDVGWTLRKNVARDLAAFVTPLGTDITEDADIARIDVDARIVYTNVEKTVRIDSPNVAAHTDDNDPRCRSKTLPLDTDIVDIEARR</sequence>
<organism evidence="3">
    <name type="scientific">Onchocerca ochengi</name>
    <name type="common">Filarial nematode worm</name>
    <dbReference type="NCBI Taxonomy" id="42157"/>
    <lineage>
        <taxon>Eukaryota</taxon>
        <taxon>Metazoa</taxon>
        <taxon>Ecdysozoa</taxon>
        <taxon>Nematoda</taxon>
        <taxon>Chromadorea</taxon>
        <taxon>Rhabditida</taxon>
        <taxon>Spirurina</taxon>
        <taxon>Spiruromorpha</taxon>
        <taxon>Filarioidea</taxon>
        <taxon>Onchocercidae</taxon>
        <taxon>Onchocerca</taxon>
    </lineage>
</organism>